<comment type="caution">
    <text evidence="1">The sequence shown here is derived from an EMBL/GenBank/DDBJ whole genome shotgun (WGS) entry which is preliminary data.</text>
</comment>
<dbReference type="Gene3D" id="1.10.606.10">
    <property type="entry name" value="Vanadium-containing Chloroperoxidase, domain 2"/>
    <property type="match status" value="1"/>
</dbReference>
<gene>
    <name evidence="1" type="ORF">GGQ68_000314</name>
</gene>
<protein>
    <submittedName>
        <fullName evidence="1">Uncharacterized protein</fullName>
    </submittedName>
</protein>
<dbReference type="RefSeq" id="WP_183962631.1">
    <property type="nucleotide sequence ID" value="NZ_BAABBZ010000012.1"/>
</dbReference>
<organism evidence="1 2">
    <name type="scientific">Sagittula marina</name>
    <dbReference type="NCBI Taxonomy" id="943940"/>
    <lineage>
        <taxon>Bacteria</taxon>
        <taxon>Pseudomonadati</taxon>
        <taxon>Pseudomonadota</taxon>
        <taxon>Alphaproteobacteria</taxon>
        <taxon>Rhodobacterales</taxon>
        <taxon>Roseobacteraceae</taxon>
        <taxon>Sagittula</taxon>
    </lineage>
</organism>
<name>A0A7W6GQX6_9RHOB</name>
<dbReference type="EMBL" id="JACIEJ010000001">
    <property type="protein sequence ID" value="MBB3984003.1"/>
    <property type="molecule type" value="Genomic_DNA"/>
</dbReference>
<proteinExistence type="predicted"/>
<dbReference type="GO" id="GO:0004601">
    <property type="term" value="F:peroxidase activity"/>
    <property type="evidence" value="ECO:0007669"/>
    <property type="project" value="InterPro"/>
</dbReference>
<reference evidence="1 2" key="1">
    <citation type="submission" date="2020-08" db="EMBL/GenBank/DDBJ databases">
        <title>Genomic Encyclopedia of Type Strains, Phase IV (KMG-IV): sequencing the most valuable type-strain genomes for metagenomic binning, comparative biology and taxonomic classification.</title>
        <authorList>
            <person name="Goeker M."/>
        </authorList>
    </citation>
    <scope>NUCLEOTIDE SEQUENCE [LARGE SCALE GENOMIC DNA]</scope>
    <source>
        <strain evidence="1 2">DSM 102235</strain>
    </source>
</reference>
<evidence type="ECO:0000313" key="1">
    <source>
        <dbReference type="EMBL" id="MBB3984003.1"/>
    </source>
</evidence>
<keyword evidence="2" id="KW-1185">Reference proteome</keyword>
<evidence type="ECO:0000313" key="2">
    <source>
        <dbReference type="Proteomes" id="UP000541426"/>
    </source>
</evidence>
<dbReference type="AlphaFoldDB" id="A0A7W6GQX6"/>
<accession>A0A7W6GQX6</accession>
<dbReference type="Proteomes" id="UP000541426">
    <property type="component" value="Unassembled WGS sequence"/>
</dbReference>
<dbReference type="InterPro" id="IPR016119">
    <property type="entry name" value="Br/Cl_peroxidase_C"/>
</dbReference>
<sequence length="490" mass="53016">MTSTQTTDSERPFRVIEGGGACAVPQVDLAPLTVPEMSAAELAAEMAEIFAMSLLRKQRLADLQDPHCKVRVDAAISFTLHELLCELRSLAWCDAGQLPARDLSATAQERRALRWNGEGQLTLNTLFRGGVASMGAARLSALWQADHAVADRDPAQRPPHNEAPMSAWLEWCGRHSGAGLCMPGDIVMPEPCLQSLDDMAERLHHMQPARPFHNATLAALANGATFDGGLCHGDTPWRGGRLMSLMAQAEGRATRATLMQARAPGRLPRPGVTAARMTVWLAREERGDAPSAASVRAAADELAAASPNLLHWVSRTNASLRQKQQRFQNSLFLPLVEADRQYMMASDCAPHLAVAGAMATLMKAVFDTARPVHFQGVGTQGSAMDLAQEADMLVANMSLARVVSGGYHPVENLRDLRAGEMIALQLLRDMLEADNRPATLDFTGFDGKPRHIVAQPRQFGRGVAKLYGESGPLPWSQEEACGPKHLVAIV</sequence>